<accession>A0A7W3YN58</accession>
<proteinExistence type="predicted"/>
<organism evidence="2 3">
    <name type="scientific">Limosilactobacillus rudii</name>
    <dbReference type="NCBI Taxonomy" id="2759755"/>
    <lineage>
        <taxon>Bacteria</taxon>
        <taxon>Bacillati</taxon>
        <taxon>Bacillota</taxon>
        <taxon>Bacilli</taxon>
        <taxon>Lactobacillales</taxon>
        <taxon>Lactobacillaceae</taxon>
        <taxon>Limosilactobacillus</taxon>
    </lineage>
</organism>
<evidence type="ECO:0000259" key="1">
    <source>
        <dbReference type="Pfam" id="PF04865"/>
    </source>
</evidence>
<reference evidence="2 3" key="1">
    <citation type="submission" date="2020-07" db="EMBL/GenBank/DDBJ databases">
        <title>Description of Limosilactobacillus balticus sp. nov., Limosilactobacillus agrestis sp. nov., Limosilactobacillus albertensis sp. nov., Limosilactobacillus rudii sp. nov., Limosilactobacillus fastidiosus sp. nov., five novel Limosilactobacillus species isolated from the vertebrate gastrointestinal tract, and proposal of 6 subspecies of Limosilactobacillus reuteri adapted to the gastrointestinal tract of specific vertebrate hosts.</title>
        <authorList>
            <person name="Li F."/>
            <person name="Cheng C."/>
            <person name="Zheng J."/>
            <person name="Quevedo R.M."/>
            <person name="Li J."/>
            <person name="Roos S."/>
            <person name="Gaenzle M.G."/>
            <person name="Walter J."/>
        </authorList>
    </citation>
    <scope>NUCLEOTIDE SEQUENCE [LARGE SCALE GENOMIC DNA]</scope>
    <source>
        <strain evidence="2 3">STM2_1</strain>
    </source>
</reference>
<name>A0A7W3YN58_9LACO</name>
<dbReference type="PANTHER" id="PTHR37829:SF3">
    <property type="entry name" value="PROTEIN JAYE-RELATED"/>
    <property type="match status" value="1"/>
</dbReference>
<evidence type="ECO:0000313" key="3">
    <source>
        <dbReference type="Proteomes" id="UP000517106"/>
    </source>
</evidence>
<dbReference type="PANTHER" id="PTHR37829">
    <property type="entry name" value="PHAGE-LIKE ELEMENT PBSX PROTEIN XKDT"/>
    <property type="match status" value="1"/>
</dbReference>
<protein>
    <submittedName>
        <fullName evidence="2">Baseplate J/gp47 family protein</fullName>
    </submittedName>
</protein>
<comment type="caution">
    <text evidence="2">The sequence shown here is derived from an EMBL/GenBank/DDBJ whole genome shotgun (WGS) entry which is preliminary data.</text>
</comment>
<gene>
    <name evidence="2" type="ORF">H5S09_04255</name>
</gene>
<dbReference type="InterPro" id="IPR006949">
    <property type="entry name" value="Barrel_Baseplate_J-like"/>
</dbReference>
<dbReference type="RefSeq" id="WP_182595901.1">
    <property type="nucleotide sequence ID" value="NZ_JACIVA010000042.1"/>
</dbReference>
<feature type="domain" description="Baseplate protein J-like barrel" evidence="1">
    <location>
        <begin position="94"/>
        <end position="132"/>
    </location>
</feature>
<dbReference type="InterPro" id="IPR052399">
    <property type="entry name" value="Phage_Baseplate_Assmbl_Protein"/>
</dbReference>
<evidence type="ECO:0000313" key="2">
    <source>
        <dbReference type="EMBL" id="MBB1097156.1"/>
    </source>
</evidence>
<dbReference type="AlphaFoldDB" id="A0A7W3YN58"/>
<keyword evidence="3" id="KW-1185">Reference proteome</keyword>
<sequence length="408" mass="44504">MLDKNGFTRPTYDEIVQQESDKWVQLFGENAQTNAHSVGGILIRIHSYFMDKLYQLAEVIYNSQFVDSATGTTLEQLGANVGLTRLPSQVAMGTVTFYGKIGYTVPSGSLVRTDDGLEYVTSEDIVLKDTGKNNMTLDDGSNLQMPTESNGTCPNIGVGISHYLYANKAGAAYNKANKSKAIMVNASENIRYVIVQEVSGGADIETDINFRDRINLSNRTVAPSSPYNGIITAVEKVTGVTAVRIISNDTMVDDETTNTPAKSIHIYVNGGYKDDVAEAIFGSISAGILTVGQQSVKVTDIAGGEHTICFDYPTTRDVYVSIKLTKTNEYPLNGDEQVKNIVMKYINEVGMGNTLYYSYLYRLIYDNVPGIQVADVKIGTDSNKLSAQNITLTNIETAQTSAEKVMIL</sequence>
<dbReference type="Proteomes" id="UP000517106">
    <property type="component" value="Unassembled WGS sequence"/>
</dbReference>
<dbReference type="EMBL" id="JACIVA010000042">
    <property type="protein sequence ID" value="MBB1097156.1"/>
    <property type="molecule type" value="Genomic_DNA"/>
</dbReference>
<dbReference type="Pfam" id="PF04865">
    <property type="entry name" value="Baseplate_J"/>
    <property type="match status" value="1"/>
</dbReference>